<dbReference type="Gene3D" id="3.30.160.60">
    <property type="entry name" value="Classic Zinc Finger"/>
    <property type="match status" value="2"/>
</dbReference>
<feature type="domain" description="C2H2-type" evidence="3">
    <location>
        <begin position="181"/>
        <end position="211"/>
    </location>
</feature>
<dbReference type="PROSITE" id="PS00028">
    <property type="entry name" value="ZINC_FINGER_C2H2_1"/>
    <property type="match status" value="1"/>
</dbReference>
<dbReference type="SUPFAM" id="SSF57667">
    <property type="entry name" value="beta-beta-alpha zinc fingers"/>
    <property type="match status" value="1"/>
</dbReference>
<name>A0A1L9TLQ1_9EURO</name>
<proteinExistence type="predicted"/>
<dbReference type="OrthoDB" id="654211at2759"/>
<dbReference type="InterPro" id="IPR013087">
    <property type="entry name" value="Znf_C2H2_type"/>
</dbReference>
<dbReference type="InterPro" id="IPR036236">
    <property type="entry name" value="Znf_C2H2_sf"/>
</dbReference>
<dbReference type="RefSeq" id="XP_040704163.1">
    <property type="nucleotide sequence ID" value="XM_040846405.1"/>
</dbReference>
<evidence type="ECO:0000259" key="3">
    <source>
        <dbReference type="PROSITE" id="PS50157"/>
    </source>
</evidence>
<sequence length="249" mass="27910">MPYFPPNTERPLPDHLDEPSNDWGTPYNQPAGTPDLVRSTGLDTQPALSMIEMFNYLLRFYHSHTPAPFVDPTHNLPVQAPGLNSTNLGSLPQEDRSNGMAAGFNEPSMQSQIANLHGFNQALPDIDPSTQDPIPIPAQGLEPQPAPQTPQPAPRRCGRNARSRPRPYERRHDNEQSTGVFRCEWKNCGQTFSRKGDRNRHVNTKHLSPGSNECPHCDRTFNRRDNLRQHLSNVNRGGNNRSSARGVLE</sequence>
<feature type="compositionally biased region" description="Pro residues" evidence="2">
    <location>
        <begin position="144"/>
        <end position="153"/>
    </location>
</feature>
<reference evidence="5" key="1">
    <citation type="journal article" date="2017" name="Genome Biol.">
        <title>Comparative genomics reveals high biological diversity and specific adaptations in the industrially and medically important fungal genus Aspergillus.</title>
        <authorList>
            <person name="de Vries R.P."/>
            <person name="Riley R."/>
            <person name="Wiebenga A."/>
            <person name="Aguilar-Osorio G."/>
            <person name="Amillis S."/>
            <person name="Uchima C.A."/>
            <person name="Anderluh G."/>
            <person name="Asadollahi M."/>
            <person name="Askin M."/>
            <person name="Barry K."/>
            <person name="Battaglia E."/>
            <person name="Bayram O."/>
            <person name="Benocci T."/>
            <person name="Braus-Stromeyer S.A."/>
            <person name="Caldana C."/>
            <person name="Canovas D."/>
            <person name="Cerqueira G.C."/>
            <person name="Chen F."/>
            <person name="Chen W."/>
            <person name="Choi C."/>
            <person name="Clum A."/>
            <person name="Dos Santos R.A."/>
            <person name="Damasio A.R."/>
            <person name="Diallinas G."/>
            <person name="Emri T."/>
            <person name="Fekete E."/>
            <person name="Flipphi M."/>
            <person name="Freyberg S."/>
            <person name="Gallo A."/>
            <person name="Gournas C."/>
            <person name="Habgood R."/>
            <person name="Hainaut M."/>
            <person name="Harispe M.L."/>
            <person name="Henrissat B."/>
            <person name="Hilden K.S."/>
            <person name="Hope R."/>
            <person name="Hossain A."/>
            <person name="Karabika E."/>
            <person name="Karaffa L."/>
            <person name="Karanyi Z."/>
            <person name="Krasevec N."/>
            <person name="Kuo A."/>
            <person name="Kusch H."/>
            <person name="LaButti K."/>
            <person name="Lagendijk E.L."/>
            <person name="Lapidus A."/>
            <person name="Levasseur A."/>
            <person name="Lindquist E."/>
            <person name="Lipzen A."/>
            <person name="Logrieco A.F."/>
            <person name="MacCabe A."/>
            <person name="Maekelae M.R."/>
            <person name="Malavazi I."/>
            <person name="Melin P."/>
            <person name="Meyer V."/>
            <person name="Mielnichuk N."/>
            <person name="Miskei M."/>
            <person name="Molnar A.P."/>
            <person name="Mule G."/>
            <person name="Ngan C.Y."/>
            <person name="Orejas M."/>
            <person name="Orosz E."/>
            <person name="Ouedraogo J.P."/>
            <person name="Overkamp K.M."/>
            <person name="Park H.-S."/>
            <person name="Perrone G."/>
            <person name="Piumi F."/>
            <person name="Punt P.J."/>
            <person name="Ram A.F."/>
            <person name="Ramon A."/>
            <person name="Rauscher S."/>
            <person name="Record E."/>
            <person name="Riano-Pachon D.M."/>
            <person name="Robert V."/>
            <person name="Roehrig J."/>
            <person name="Ruller R."/>
            <person name="Salamov A."/>
            <person name="Salih N.S."/>
            <person name="Samson R.A."/>
            <person name="Sandor E."/>
            <person name="Sanguinetti M."/>
            <person name="Schuetze T."/>
            <person name="Sepcic K."/>
            <person name="Shelest E."/>
            <person name="Sherlock G."/>
            <person name="Sophianopoulou V."/>
            <person name="Squina F.M."/>
            <person name="Sun H."/>
            <person name="Susca A."/>
            <person name="Todd R.B."/>
            <person name="Tsang A."/>
            <person name="Unkles S.E."/>
            <person name="van de Wiele N."/>
            <person name="van Rossen-Uffink D."/>
            <person name="Oliveira J.V."/>
            <person name="Vesth T.C."/>
            <person name="Visser J."/>
            <person name="Yu J.-H."/>
            <person name="Zhou M."/>
            <person name="Andersen M.R."/>
            <person name="Archer D.B."/>
            <person name="Baker S.E."/>
            <person name="Benoit I."/>
            <person name="Brakhage A.A."/>
            <person name="Braus G.H."/>
            <person name="Fischer R."/>
            <person name="Frisvad J.C."/>
            <person name="Goldman G.H."/>
            <person name="Houbraken J."/>
            <person name="Oakley B."/>
            <person name="Pocsi I."/>
            <person name="Scazzocchio C."/>
            <person name="Seiboth B."/>
            <person name="vanKuyk P.A."/>
            <person name="Wortman J."/>
            <person name="Dyer P.S."/>
            <person name="Grigoriev I.V."/>
        </authorList>
    </citation>
    <scope>NUCLEOTIDE SEQUENCE [LARGE SCALE GENOMIC DNA]</scope>
    <source>
        <strain evidence="5">CBS 593.65</strain>
    </source>
</reference>
<feature type="region of interest" description="Disordered" evidence="2">
    <location>
        <begin position="121"/>
        <end position="176"/>
    </location>
</feature>
<dbReference type="Proteomes" id="UP000184356">
    <property type="component" value="Unassembled WGS sequence"/>
</dbReference>
<dbReference type="GeneID" id="63762478"/>
<dbReference type="GO" id="GO:0008270">
    <property type="term" value="F:zinc ion binding"/>
    <property type="evidence" value="ECO:0007669"/>
    <property type="project" value="UniProtKB-KW"/>
</dbReference>
<evidence type="ECO:0000313" key="5">
    <source>
        <dbReference type="Proteomes" id="UP000184356"/>
    </source>
</evidence>
<dbReference type="PROSITE" id="PS50157">
    <property type="entry name" value="ZINC_FINGER_C2H2_2"/>
    <property type="match status" value="2"/>
</dbReference>
<dbReference type="AlphaFoldDB" id="A0A1L9TLQ1"/>
<feature type="domain" description="C2H2-type" evidence="3">
    <location>
        <begin position="212"/>
        <end position="240"/>
    </location>
</feature>
<feature type="compositionally biased region" description="Basic residues" evidence="2">
    <location>
        <begin position="156"/>
        <end position="165"/>
    </location>
</feature>
<gene>
    <name evidence="4" type="ORF">ASPSYDRAFT_42080</name>
</gene>
<accession>A0A1L9TLQ1</accession>
<evidence type="ECO:0000313" key="4">
    <source>
        <dbReference type="EMBL" id="OJJ60357.1"/>
    </source>
</evidence>
<keyword evidence="1" id="KW-0863">Zinc-finger</keyword>
<feature type="region of interest" description="Disordered" evidence="2">
    <location>
        <begin position="192"/>
        <end position="216"/>
    </location>
</feature>
<evidence type="ECO:0000256" key="1">
    <source>
        <dbReference type="PROSITE-ProRule" id="PRU00042"/>
    </source>
</evidence>
<keyword evidence="5" id="KW-1185">Reference proteome</keyword>
<dbReference type="VEuPathDB" id="FungiDB:ASPSYDRAFT_42080"/>
<dbReference type="STRING" id="1036612.A0A1L9TLQ1"/>
<protein>
    <recommendedName>
        <fullName evidence="3">C2H2-type domain-containing protein</fullName>
    </recommendedName>
</protein>
<dbReference type="Pfam" id="PF00096">
    <property type="entry name" value="zf-C2H2"/>
    <property type="match status" value="2"/>
</dbReference>
<keyword evidence="1" id="KW-0479">Metal-binding</keyword>
<dbReference type="EMBL" id="KV878584">
    <property type="protein sequence ID" value="OJJ60357.1"/>
    <property type="molecule type" value="Genomic_DNA"/>
</dbReference>
<evidence type="ECO:0000256" key="2">
    <source>
        <dbReference type="SAM" id="MobiDB-lite"/>
    </source>
</evidence>
<feature type="compositionally biased region" description="Polar residues" evidence="2">
    <location>
        <begin position="22"/>
        <end position="31"/>
    </location>
</feature>
<feature type="region of interest" description="Disordered" evidence="2">
    <location>
        <begin position="1"/>
        <end position="40"/>
    </location>
</feature>
<feature type="compositionally biased region" description="Basic and acidic residues" evidence="2">
    <location>
        <begin position="166"/>
        <end position="175"/>
    </location>
</feature>
<dbReference type="SMART" id="SM00355">
    <property type="entry name" value="ZnF_C2H2"/>
    <property type="match status" value="2"/>
</dbReference>
<organism evidence="4 5">
    <name type="scientific">Aspergillus sydowii CBS 593.65</name>
    <dbReference type="NCBI Taxonomy" id="1036612"/>
    <lineage>
        <taxon>Eukaryota</taxon>
        <taxon>Fungi</taxon>
        <taxon>Dikarya</taxon>
        <taxon>Ascomycota</taxon>
        <taxon>Pezizomycotina</taxon>
        <taxon>Eurotiomycetes</taxon>
        <taxon>Eurotiomycetidae</taxon>
        <taxon>Eurotiales</taxon>
        <taxon>Aspergillaceae</taxon>
        <taxon>Aspergillus</taxon>
        <taxon>Aspergillus subgen. Nidulantes</taxon>
    </lineage>
</organism>
<keyword evidence="1" id="KW-0862">Zinc</keyword>